<reference evidence="1 2" key="1">
    <citation type="submission" date="2023-10" db="EMBL/GenBank/DDBJ databases">
        <title>Chromosome-scale genome assembly provides insights into flower coloration mechanisms of Canna indica.</title>
        <authorList>
            <person name="Li C."/>
        </authorList>
    </citation>
    <scope>NUCLEOTIDE SEQUENCE [LARGE SCALE GENOMIC DNA]</scope>
    <source>
        <tissue evidence="1">Flower</tissue>
    </source>
</reference>
<keyword evidence="2" id="KW-1185">Reference proteome</keyword>
<dbReference type="Proteomes" id="UP001327560">
    <property type="component" value="Chromosome 2"/>
</dbReference>
<organism evidence="1 2">
    <name type="scientific">Canna indica</name>
    <name type="common">Indian-shot</name>
    <dbReference type="NCBI Taxonomy" id="4628"/>
    <lineage>
        <taxon>Eukaryota</taxon>
        <taxon>Viridiplantae</taxon>
        <taxon>Streptophyta</taxon>
        <taxon>Embryophyta</taxon>
        <taxon>Tracheophyta</taxon>
        <taxon>Spermatophyta</taxon>
        <taxon>Magnoliopsida</taxon>
        <taxon>Liliopsida</taxon>
        <taxon>Zingiberales</taxon>
        <taxon>Cannaceae</taxon>
        <taxon>Canna</taxon>
    </lineage>
</organism>
<protein>
    <submittedName>
        <fullName evidence="1">Uncharacterized protein</fullName>
    </submittedName>
</protein>
<name>A0AAQ3Q382_9LILI</name>
<evidence type="ECO:0000313" key="1">
    <source>
        <dbReference type="EMBL" id="WOK96248.1"/>
    </source>
</evidence>
<proteinExistence type="predicted"/>
<accession>A0AAQ3Q382</accession>
<evidence type="ECO:0000313" key="2">
    <source>
        <dbReference type="Proteomes" id="UP001327560"/>
    </source>
</evidence>
<dbReference type="EMBL" id="CP136891">
    <property type="protein sequence ID" value="WOK96248.1"/>
    <property type="molecule type" value="Genomic_DNA"/>
</dbReference>
<sequence length="94" mass="10836">MRAREEKTEENTAMIVFSSHLRCQSGDSKILKMIWSSTAGRCGSGEIRPKWIRRCTNLQGDVDLRFFAARHDVDLRRLPGCRSALPAGMQWRRE</sequence>
<gene>
    <name evidence="1" type="ORF">Cni_G04956</name>
</gene>
<dbReference type="AlphaFoldDB" id="A0AAQ3Q382"/>